<dbReference type="Proteomes" id="UP000027466">
    <property type="component" value="Unassembled WGS sequence"/>
</dbReference>
<accession>A0A069PEB0</accession>
<feature type="domain" description="HTH asnC-type" evidence="4">
    <location>
        <begin position="4"/>
        <end position="65"/>
    </location>
</feature>
<keyword evidence="6" id="KW-1185">Reference proteome</keyword>
<gene>
    <name evidence="5" type="ORF">BG61_35170</name>
</gene>
<dbReference type="InterPro" id="IPR011008">
    <property type="entry name" value="Dimeric_a/b-barrel"/>
</dbReference>
<dbReference type="GO" id="GO:0006355">
    <property type="term" value="P:regulation of DNA-templated transcription"/>
    <property type="evidence" value="ECO:0007669"/>
    <property type="project" value="UniProtKB-ARBA"/>
</dbReference>
<keyword evidence="1" id="KW-0805">Transcription regulation</keyword>
<protein>
    <submittedName>
        <fullName evidence="5">AsnC family transcriptional regulator</fullName>
    </submittedName>
</protein>
<dbReference type="GO" id="GO:0043565">
    <property type="term" value="F:sequence-specific DNA binding"/>
    <property type="evidence" value="ECO:0007669"/>
    <property type="project" value="InterPro"/>
</dbReference>
<dbReference type="SUPFAM" id="SSF46785">
    <property type="entry name" value="Winged helix' DNA-binding domain"/>
    <property type="match status" value="1"/>
</dbReference>
<dbReference type="PROSITE" id="PS50956">
    <property type="entry name" value="HTH_ASNC_2"/>
    <property type="match status" value="1"/>
</dbReference>
<evidence type="ECO:0000259" key="4">
    <source>
        <dbReference type="PROSITE" id="PS50956"/>
    </source>
</evidence>
<dbReference type="Gene3D" id="1.10.10.10">
    <property type="entry name" value="Winged helix-like DNA-binding domain superfamily/Winged helix DNA-binding domain"/>
    <property type="match status" value="1"/>
</dbReference>
<evidence type="ECO:0000313" key="5">
    <source>
        <dbReference type="EMBL" id="KDR39043.1"/>
    </source>
</evidence>
<dbReference type="InterPro" id="IPR036390">
    <property type="entry name" value="WH_DNA-bd_sf"/>
</dbReference>
<proteinExistence type="predicted"/>
<organism evidence="5 6">
    <name type="scientific">Caballeronia glathei</name>
    <dbReference type="NCBI Taxonomy" id="60547"/>
    <lineage>
        <taxon>Bacteria</taxon>
        <taxon>Pseudomonadati</taxon>
        <taxon>Pseudomonadota</taxon>
        <taxon>Betaproteobacteria</taxon>
        <taxon>Burkholderiales</taxon>
        <taxon>Burkholderiaceae</taxon>
        <taxon>Caballeronia</taxon>
    </lineage>
</organism>
<dbReference type="InterPro" id="IPR019888">
    <property type="entry name" value="Tscrpt_reg_AsnC-like"/>
</dbReference>
<comment type="caution">
    <text evidence="5">The sequence shown here is derived from an EMBL/GenBank/DDBJ whole genome shotgun (WGS) entry which is preliminary data.</text>
</comment>
<dbReference type="GO" id="GO:0043200">
    <property type="term" value="P:response to amino acid"/>
    <property type="evidence" value="ECO:0007669"/>
    <property type="project" value="TreeGrafter"/>
</dbReference>
<dbReference type="Pfam" id="PF13412">
    <property type="entry name" value="HTH_24"/>
    <property type="match status" value="1"/>
</dbReference>
<dbReference type="CDD" id="cd00090">
    <property type="entry name" value="HTH_ARSR"/>
    <property type="match status" value="1"/>
</dbReference>
<keyword evidence="3" id="KW-0804">Transcription</keyword>
<name>A0A069PEB0_9BURK</name>
<dbReference type="STRING" id="60547.GCA_000751215_01530"/>
<dbReference type="InterPro" id="IPR011991">
    <property type="entry name" value="ArsR-like_HTH"/>
</dbReference>
<keyword evidence="2" id="KW-0238">DNA-binding</keyword>
<dbReference type="InterPro" id="IPR000485">
    <property type="entry name" value="AsnC-type_HTH_dom"/>
</dbReference>
<evidence type="ECO:0000256" key="3">
    <source>
        <dbReference type="ARBA" id="ARBA00023163"/>
    </source>
</evidence>
<dbReference type="AlphaFoldDB" id="A0A069PEB0"/>
<sequence length="154" mass="17154">MSDLDKIDRAILAAIQLDGRIPVAKLAERVGLSETPCARRLKRLESDGYIEGYRAVLSRKALDLGVIAFAQVRFSIHDRTLSDRFEREIQGIARIVSCHNISGSADYLLQVAARDLDEYGIFMRDVLRALPGVTAVESMLSLREVKRDTGLPLL</sequence>
<dbReference type="SUPFAM" id="SSF54909">
    <property type="entry name" value="Dimeric alpha+beta barrel"/>
    <property type="match status" value="1"/>
</dbReference>
<evidence type="ECO:0000256" key="1">
    <source>
        <dbReference type="ARBA" id="ARBA00023015"/>
    </source>
</evidence>
<evidence type="ECO:0000313" key="6">
    <source>
        <dbReference type="Proteomes" id="UP000027466"/>
    </source>
</evidence>
<dbReference type="PRINTS" id="PR00033">
    <property type="entry name" value="HTHASNC"/>
</dbReference>
<dbReference type="GO" id="GO:0005829">
    <property type="term" value="C:cytosol"/>
    <property type="evidence" value="ECO:0007669"/>
    <property type="project" value="TreeGrafter"/>
</dbReference>
<reference evidence="5 6" key="1">
    <citation type="submission" date="2014-03" db="EMBL/GenBank/DDBJ databases">
        <title>Draft Genome Sequences of Four Burkholderia Strains.</title>
        <authorList>
            <person name="Liu X.Y."/>
            <person name="Li C.X."/>
            <person name="Xu J.H."/>
        </authorList>
    </citation>
    <scope>NUCLEOTIDE SEQUENCE [LARGE SCALE GENOMIC DNA]</scope>
    <source>
        <strain evidence="5 6">DSM 50014</strain>
    </source>
</reference>
<evidence type="ECO:0000256" key="2">
    <source>
        <dbReference type="ARBA" id="ARBA00023125"/>
    </source>
</evidence>
<dbReference type="PANTHER" id="PTHR30154">
    <property type="entry name" value="LEUCINE-RESPONSIVE REGULATORY PROTEIN"/>
    <property type="match status" value="1"/>
</dbReference>
<dbReference type="EMBL" id="JFHC01000068">
    <property type="protein sequence ID" value="KDR39043.1"/>
    <property type="molecule type" value="Genomic_DNA"/>
</dbReference>
<dbReference type="InterPro" id="IPR019887">
    <property type="entry name" value="Tscrpt_reg_AsnC/Lrp_C"/>
</dbReference>
<dbReference type="PANTHER" id="PTHR30154:SF46">
    <property type="entry name" value="TRANSCRIPTIONAL REGULATORY PROTEIN"/>
    <property type="match status" value="1"/>
</dbReference>
<dbReference type="SMART" id="SM00344">
    <property type="entry name" value="HTH_ASNC"/>
    <property type="match status" value="1"/>
</dbReference>
<dbReference type="InterPro" id="IPR036388">
    <property type="entry name" value="WH-like_DNA-bd_sf"/>
</dbReference>
<dbReference type="Gene3D" id="3.30.70.920">
    <property type="match status" value="1"/>
</dbReference>
<dbReference type="Pfam" id="PF01037">
    <property type="entry name" value="AsnC_trans_reg"/>
    <property type="match status" value="1"/>
</dbReference>